<dbReference type="AlphaFoldDB" id="A0A0A3AM46"/>
<comment type="caution">
    <text evidence="3">The sequence shown here is derived from an EMBL/GenBank/DDBJ whole genome shotgun (WGS) entry which is preliminary data.</text>
</comment>
<dbReference type="GO" id="GO:0006506">
    <property type="term" value="P:GPI anchor biosynthetic process"/>
    <property type="evidence" value="ECO:0007669"/>
    <property type="project" value="TreeGrafter"/>
</dbReference>
<dbReference type="GO" id="GO:0003824">
    <property type="term" value="F:catalytic activity"/>
    <property type="evidence" value="ECO:0007669"/>
    <property type="project" value="InterPro"/>
</dbReference>
<dbReference type="InterPro" id="IPR036691">
    <property type="entry name" value="Endo/exonu/phosph_ase_sf"/>
</dbReference>
<dbReference type="Proteomes" id="UP000030380">
    <property type="component" value="Unassembled WGS sequence"/>
</dbReference>
<dbReference type="STRING" id="505317.OA57_06070"/>
<dbReference type="Gene3D" id="3.60.10.10">
    <property type="entry name" value="Endonuclease/exonuclease/phosphatase"/>
    <property type="match status" value="1"/>
</dbReference>
<evidence type="ECO:0000256" key="1">
    <source>
        <dbReference type="SAM" id="SignalP"/>
    </source>
</evidence>
<evidence type="ECO:0000313" key="3">
    <source>
        <dbReference type="EMBL" id="KGQ70411.1"/>
    </source>
</evidence>
<sequence length="276" mass="30359">MFQKLKFVLVCGLGICALSANALDVATYNLKHGQGNDNVVDLARPTAIIADLGVDLVALQEMDLANDRTGFVNQPAKIAYDLSNTHQKGNWKSLAAPAIAFKGGHYGNAIIYNADKLTLKQYEVVSLPESENGDGARSAGIALFEIDGKPFQFIASHLTHRNEPTATGSYQLDEINLIERHLDKQLPTIFAADFNASIRPEDQHRNLTTMQKLPEKGWRIDSTLTGQSEPDKPWIIDYILSKNNDGLKVKESLILVNDATNLASDHYPVKVSYAVK</sequence>
<dbReference type="InterPro" id="IPR051916">
    <property type="entry name" value="GPI-anchor_lipid_remodeler"/>
</dbReference>
<feature type="chain" id="PRO_5001997736" description="Endonuclease/exonuclease/phosphatase domain-containing protein" evidence="1">
    <location>
        <begin position="23"/>
        <end position="276"/>
    </location>
</feature>
<feature type="signal peptide" evidence="1">
    <location>
        <begin position="1"/>
        <end position="22"/>
    </location>
</feature>
<dbReference type="EMBL" id="JSUM01000010">
    <property type="protein sequence ID" value="KGQ70411.1"/>
    <property type="molecule type" value="Genomic_DNA"/>
</dbReference>
<keyword evidence="4" id="KW-1185">Reference proteome</keyword>
<organism evidence="3 4">
    <name type="scientific">Chelonobacter oris</name>
    <dbReference type="NCBI Taxonomy" id="505317"/>
    <lineage>
        <taxon>Bacteria</taxon>
        <taxon>Pseudomonadati</taxon>
        <taxon>Pseudomonadota</taxon>
        <taxon>Gammaproteobacteria</taxon>
        <taxon>Pasteurellales</taxon>
        <taxon>Pasteurellaceae</taxon>
        <taxon>Chelonobacter</taxon>
    </lineage>
</organism>
<name>A0A0A3AM46_9PAST</name>
<dbReference type="Pfam" id="PF03372">
    <property type="entry name" value="Exo_endo_phos"/>
    <property type="match status" value="1"/>
</dbReference>
<dbReference type="PANTHER" id="PTHR14859">
    <property type="entry name" value="CALCOFLUOR WHITE HYPERSENSITIVE PROTEIN PRECURSOR"/>
    <property type="match status" value="1"/>
</dbReference>
<proteinExistence type="predicted"/>
<evidence type="ECO:0000313" key="4">
    <source>
        <dbReference type="Proteomes" id="UP000030380"/>
    </source>
</evidence>
<evidence type="ECO:0000259" key="2">
    <source>
        <dbReference type="Pfam" id="PF03372"/>
    </source>
</evidence>
<dbReference type="PANTHER" id="PTHR14859:SF15">
    <property type="entry name" value="ENDONUCLEASE_EXONUCLEASE_PHOSPHATASE DOMAIN-CONTAINING PROTEIN"/>
    <property type="match status" value="1"/>
</dbReference>
<keyword evidence="1" id="KW-0732">Signal</keyword>
<reference evidence="3 4" key="1">
    <citation type="submission" date="2014-11" db="EMBL/GenBank/DDBJ databases">
        <title>Draft genome sequence of Chelonobacter oris 1662T, associated with respiratory disease in Hermann's Tortoises.</title>
        <authorList>
            <person name="Kudirkiene E."/>
            <person name="Hansen M.J."/>
            <person name="Bojesen A.M."/>
        </authorList>
    </citation>
    <scope>NUCLEOTIDE SEQUENCE [LARGE SCALE GENOMIC DNA]</scope>
    <source>
        <strain evidence="3 4">1662</strain>
    </source>
</reference>
<feature type="domain" description="Endonuclease/exonuclease/phosphatase" evidence="2">
    <location>
        <begin position="26"/>
        <end position="266"/>
    </location>
</feature>
<protein>
    <recommendedName>
        <fullName evidence="2">Endonuclease/exonuclease/phosphatase domain-containing protein</fullName>
    </recommendedName>
</protein>
<gene>
    <name evidence="3" type="ORF">OA57_06070</name>
</gene>
<dbReference type="InterPro" id="IPR005135">
    <property type="entry name" value="Endo/exonuclease/phosphatase"/>
</dbReference>
<dbReference type="RefSeq" id="WP_034614916.1">
    <property type="nucleotide sequence ID" value="NZ_JSUM01000010.1"/>
</dbReference>
<dbReference type="SUPFAM" id="SSF56219">
    <property type="entry name" value="DNase I-like"/>
    <property type="match status" value="1"/>
</dbReference>
<dbReference type="GO" id="GO:0016020">
    <property type="term" value="C:membrane"/>
    <property type="evidence" value="ECO:0007669"/>
    <property type="project" value="GOC"/>
</dbReference>
<dbReference type="OrthoDB" id="9793162at2"/>
<accession>A0A0A3AM46</accession>